<evidence type="ECO:0000259" key="5">
    <source>
        <dbReference type="PROSITE" id="PS50893"/>
    </source>
</evidence>
<dbReference type="GO" id="GO:0005524">
    <property type="term" value="F:ATP binding"/>
    <property type="evidence" value="ECO:0007669"/>
    <property type="project" value="UniProtKB-KW"/>
</dbReference>
<evidence type="ECO:0000256" key="2">
    <source>
        <dbReference type="ARBA" id="ARBA00022840"/>
    </source>
</evidence>
<dbReference type="Proteomes" id="UP000054007">
    <property type="component" value="Unassembled WGS sequence"/>
</dbReference>
<keyword evidence="1" id="KW-0547">Nucleotide-binding</keyword>
<dbReference type="InterPro" id="IPR017871">
    <property type="entry name" value="ABC_transporter-like_CS"/>
</dbReference>
<dbReference type="PANTHER" id="PTHR24221:SF654">
    <property type="entry name" value="ATP-BINDING CASSETTE SUB-FAMILY B MEMBER 6"/>
    <property type="match status" value="1"/>
</dbReference>
<dbReference type="SUPFAM" id="SSF52540">
    <property type="entry name" value="P-loop containing nucleoside triphosphate hydrolases"/>
    <property type="match status" value="1"/>
</dbReference>
<protein>
    <submittedName>
        <fullName evidence="6">p-loop containing nucleoside triphosphate hydrolase protein</fullName>
    </submittedName>
</protein>
<dbReference type="STRING" id="1314674.A0A0D7BRV6"/>
<dbReference type="InterPro" id="IPR039421">
    <property type="entry name" value="Type_1_exporter"/>
</dbReference>
<dbReference type="SMART" id="SM00382">
    <property type="entry name" value="AAA"/>
    <property type="match status" value="1"/>
</dbReference>
<feature type="transmembrane region" description="Helical" evidence="4">
    <location>
        <begin position="232"/>
        <end position="252"/>
    </location>
</feature>
<dbReference type="AlphaFoldDB" id="A0A0D7BRV6"/>
<keyword evidence="4" id="KW-0812">Transmembrane</keyword>
<feature type="transmembrane region" description="Helical" evidence="4">
    <location>
        <begin position="259"/>
        <end position="280"/>
    </location>
</feature>
<dbReference type="GO" id="GO:0016887">
    <property type="term" value="F:ATP hydrolysis activity"/>
    <property type="evidence" value="ECO:0007669"/>
    <property type="project" value="InterPro"/>
</dbReference>
<dbReference type="InterPro" id="IPR003439">
    <property type="entry name" value="ABC_transporter-like_ATP-bd"/>
</dbReference>
<sequence length="713" mass="78873">MNLPFLRRLYMRHRSLLACFGYLEDLGVATHSDAEKVPILAPMHDEIYDIWAASRTLPNSNGGQTTLVAGARRPVTVHNIQLAWRILQRCTPELFQCLFETYPARTTVMLAFNVLRSLFPAFRGYSQAMILDEIQVLISSGVFTWSRLGRLVGQEVLRRVCESMLDHIAVSNETLVLGSARFHVERQQLEQRVRLDGPSLADPATRDLLQESDIFARSFGGGGFGLISPLDFIQLLALLAEIGSHILVLHSLTHNATHLGLLVLSIISVLFPLILPWFSFGPAYSDMMYTPQESYADRRREQMRNLAYADVHRPEVSLFGLKNWILSTWETSWKVSFASESTRASSGFSSLYGNGFADVMLSLQNIPFILVLQSSSSATLGSLTLYRSSVQAVVLSARSFISVGSSAFQVIFLLGAFSASKKIHPKLQPRDDEVVDIKRIPAGMKIEARGISYTYPDSSIPALHNVNFSLMAGETLAIVGYNGSGKSTLAKILLRVLDFDGGQLLVNGTDIRKYSVPDFHSRVSAVFQGFSKYNNYTLQENVGLGAVDLMGNQAAVKRALHLAEADGIVKKLPHGLQTMLEGPGFEMLNYPGSMASADSSHHGLSGGEWQRVAIARSFIKAVQPQVDLLVFDEPTSSLDAQAQSQIFNTIERISCSEHGERIKSVIFITHRLSTARRADKIAMMDRGTICEFGSHEELLRKGGKYATLYQQSV</sequence>
<evidence type="ECO:0000256" key="4">
    <source>
        <dbReference type="SAM" id="Phobius"/>
    </source>
</evidence>
<accession>A0A0D7BRV6</accession>
<dbReference type="Gene3D" id="3.40.50.300">
    <property type="entry name" value="P-loop containing nucleotide triphosphate hydrolases"/>
    <property type="match status" value="1"/>
</dbReference>
<dbReference type="InterPro" id="IPR003593">
    <property type="entry name" value="AAA+_ATPase"/>
</dbReference>
<evidence type="ECO:0000256" key="1">
    <source>
        <dbReference type="ARBA" id="ARBA00022741"/>
    </source>
</evidence>
<comment type="similarity">
    <text evidence="3">Belongs to the ABC transporter superfamily. ABCB family. Heavy Metal importer (TC 3.A.1.210) subfamily.</text>
</comment>
<keyword evidence="7" id="KW-1185">Reference proteome</keyword>
<dbReference type="GO" id="GO:0034040">
    <property type="term" value="F:ATPase-coupled lipid transmembrane transporter activity"/>
    <property type="evidence" value="ECO:0007669"/>
    <property type="project" value="TreeGrafter"/>
</dbReference>
<dbReference type="Pfam" id="PF00005">
    <property type="entry name" value="ABC_tran"/>
    <property type="match status" value="1"/>
</dbReference>
<reference evidence="6 7" key="1">
    <citation type="journal article" date="2015" name="Fungal Genet. Biol.">
        <title>Evolution of novel wood decay mechanisms in Agaricales revealed by the genome sequences of Fistulina hepatica and Cylindrobasidium torrendii.</title>
        <authorList>
            <person name="Floudas D."/>
            <person name="Held B.W."/>
            <person name="Riley R."/>
            <person name="Nagy L.G."/>
            <person name="Koehler G."/>
            <person name="Ransdell A.S."/>
            <person name="Younus H."/>
            <person name="Chow J."/>
            <person name="Chiniquy J."/>
            <person name="Lipzen A."/>
            <person name="Tritt A."/>
            <person name="Sun H."/>
            <person name="Haridas S."/>
            <person name="LaButti K."/>
            <person name="Ohm R.A."/>
            <person name="Kues U."/>
            <person name="Blanchette R.A."/>
            <person name="Grigoriev I.V."/>
            <person name="Minto R.E."/>
            <person name="Hibbett D.S."/>
        </authorList>
    </citation>
    <scope>NUCLEOTIDE SEQUENCE [LARGE SCALE GENOMIC DNA]</scope>
    <source>
        <strain evidence="6 7">FP15055 ss-10</strain>
    </source>
</reference>
<gene>
    <name evidence="6" type="ORF">CYLTODRAFT_417491</name>
</gene>
<dbReference type="PROSITE" id="PS00211">
    <property type="entry name" value="ABC_TRANSPORTER_1"/>
    <property type="match status" value="1"/>
</dbReference>
<dbReference type="EMBL" id="KN880439">
    <property type="protein sequence ID" value="KIY72980.1"/>
    <property type="molecule type" value="Genomic_DNA"/>
</dbReference>
<name>A0A0D7BRV6_9AGAR</name>
<dbReference type="PANTHER" id="PTHR24221">
    <property type="entry name" value="ATP-BINDING CASSETTE SUB-FAMILY B"/>
    <property type="match status" value="1"/>
</dbReference>
<keyword evidence="4" id="KW-0472">Membrane</keyword>
<evidence type="ECO:0000313" key="6">
    <source>
        <dbReference type="EMBL" id="KIY72980.1"/>
    </source>
</evidence>
<proteinExistence type="inferred from homology"/>
<evidence type="ECO:0000313" key="7">
    <source>
        <dbReference type="Proteomes" id="UP000054007"/>
    </source>
</evidence>
<dbReference type="PROSITE" id="PS50893">
    <property type="entry name" value="ABC_TRANSPORTER_2"/>
    <property type="match status" value="1"/>
</dbReference>
<keyword evidence="4" id="KW-1133">Transmembrane helix</keyword>
<evidence type="ECO:0000256" key="3">
    <source>
        <dbReference type="ARBA" id="ARBA00024363"/>
    </source>
</evidence>
<feature type="domain" description="ABC transporter" evidence="5">
    <location>
        <begin position="446"/>
        <end position="711"/>
    </location>
</feature>
<dbReference type="OrthoDB" id="6500128at2759"/>
<organism evidence="6 7">
    <name type="scientific">Cylindrobasidium torrendii FP15055 ss-10</name>
    <dbReference type="NCBI Taxonomy" id="1314674"/>
    <lineage>
        <taxon>Eukaryota</taxon>
        <taxon>Fungi</taxon>
        <taxon>Dikarya</taxon>
        <taxon>Basidiomycota</taxon>
        <taxon>Agaricomycotina</taxon>
        <taxon>Agaricomycetes</taxon>
        <taxon>Agaricomycetidae</taxon>
        <taxon>Agaricales</taxon>
        <taxon>Marasmiineae</taxon>
        <taxon>Physalacriaceae</taxon>
        <taxon>Cylindrobasidium</taxon>
    </lineage>
</organism>
<dbReference type="InterPro" id="IPR027417">
    <property type="entry name" value="P-loop_NTPase"/>
</dbReference>
<keyword evidence="6" id="KW-0378">Hydrolase</keyword>
<keyword evidence="2" id="KW-0067">ATP-binding</keyword>